<organism evidence="2 3">
    <name type="scientific">Mucilaginibacter rigui</name>
    <dbReference type="NCBI Taxonomy" id="534635"/>
    <lineage>
        <taxon>Bacteria</taxon>
        <taxon>Pseudomonadati</taxon>
        <taxon>Bacteroidota</taxon>
        <taxon>Sphingobacteriia</taxon>
        <taxon>Sphingobacteriales</taxon>
        <taxon>Sphingobacteriaceae</taxon>
        <taxon>Mucilaginibacter</taxon>
    </lineage>
</organism>
<name>A0ABR7X4C1_9SPHI</name>
<keyword evidence="3" id="KW-1185">Reference proteome</keyword>
<protein>
    <submittedName>
        <fullName evidence="2">PAS domain-containing protein</fullName>
    </submittedName>
</protein>
<proteinExistence type="predicted"/>
<dbReference type="Proteomes" id="UP000618754">
    <property type="component" value="Unassembled WGS sequence"/>
</dbReference>
<accession>A0ABR7X4C1</accession>
<evidence type="ECO:0000313" key="2">
    <source>
        <dbReference type="EMBL" id="MBD1385434.1"/>
    </source>
</evidence>
<dbReference type="Pfam" id="PF08447">
    <property type="entry name" value="PAS_3"/>
    <property type="match status" value="1"/>
</dbReference>
<dbReference type="InterPro" id="IPR013655">
    <property type="entry name" value="PAS_fold_3"/>
</dbReference>
<dbReference type="EMBL" id="JACWMW010000002">
    <property type="protein sequence ID" value="MBD1385434.1"/>
    <property type="molecule type" value="Genomic_DNA"/>
</dbReference>
<evidence type="ECO:0000313" key="3">
    <source>
        <dbReference type="Proteomes" id="UP000618754"/>
    </source>
</evidence>
<reference evidence="2 3" key="1">
    <citation type="submission" date="2020-09" db="EMBL/GenBank/DDBJ databases">
        <title>Novel species of Mucilaginibacter isolated from a glacier on the Tibetan Plateau.</title>
        <authorList>
            <person name="Liu Q."/>
            <person name="Xin Y.-H."/>
        </authorList>
    </citation>
    <scope>NUCLEOTIDE SEQUENCE [LARGE SCALE GENOMIC DNA]</scope>
    <source>
        <strain evidence="2 3">CGMCC 1.13878</strain>
    </source>
</reference>
<sequence length="51" mass="6096">MLGYKDKSIATNVFWNMKRIHGDDRATIISAFKKVLAEKKQKWNAEYRYQC</sequence>
<evidence type="ECO:0000259" key="1">
    <source>
        <dbReference type="Pfam" id="PF08447"/>
    </source>
</evidence>
<comment type="caution">
    <text evidence="2">The sequence shown here is derived from an EMBL/GenBank/DDBJ whole genome shotgun (WGS) entry which is preliminary data.</text>
</comment>
<dbReference type="Gene3D" id="3.30.450.20">
    <property type="entry name" value="PAS domain"/>
    <property type="match status" value="1"/>
</dbReference>
<gene>
    <name evidence="2" type="ORF">IDJ75_09115</name>
</gene>
<feature type="domain" description="PAS fold-3" evidence="1">
    <location>
        <begin position="1"/>
        <end position="51"/>
    </location>
</feature>